<keyword evidence="6 9" id="KW-1133">Transmembrane helix</keyword>
<dbReference type="InterPro" id="IPR007387">
    <property type="entry name" value="TRAP_DctQ"/>
</dbReference>
<comment type="similarity">
    <text evidence="8 9">Belongs to the TRAP transporter small permease family.</text>
</comment>
<evidence type="ECO:0000256" key="2">
    <source>
        <dbReference type="ARBA" id="ARBA00022448"/>
    </source>
</evidence>
<feature type="transmembrane region" description="Helical" evidence="9">
    <location>
        <begin position="133"/>
        <end position="155"/>
    </location>
</feature>
<feature type="transmembrane region" description="Helical" evidence="9">
    <location>
        <begin position="50"/>
        <end position="72"/>
    </location>
</feature>
<dbReference type="PANTHER" id="PTHR35011">
    <property type="entry name" value="2,3-DIKETO-L-GULONATE TRAP TRANSPORTER SMALL PERMEASE PROTEIN YIAM"/>
    <property type="match status" value="1"/>
</dbReference>
<evidence type="ECO:0000256" key="9">
    <source>
        <dbReference type="RuleBase" id="RU369079"/>
    </source>
</evidence>
<evidence type="ECO:0000256" key="1">
    <source>
        <dbReference type="ARBA" id="ARBA00004429"/>
    </source>
</evidence>
<protein>
    <recommendedName>
        <fullName evidence="9">TRAP transporter small permease protein</fullName>
    </recommendedName>
</protein>
<reference evidence="11" key="1">
    <citation type="submission" date="2023-02" db="EMBL/GenBank/DDBJ databases">
        <title>Description of Roseinatronobacter alkalisoli sp. nov., an alkaliphilic bacerium isolated from soda soil.</title>
        <authorList>
            <person name="Wei W."/>
        </authorList>
    </citation>
    <scope>NUCLEOTIDE SEQUENCE</scope>
    <source>
        <strain evidence="11">HJB301</strain>
    </source>
</reference>
<dbReference type="InterPro" id="IPR055348">
    <property type="entry name" value="DctQ"/>
</dbReference>
<feature type="transmembrane region" description="Helical" evidence="9">
    <location>
        <begin position="93"/>
        <end position="113"/>
    </location>
</feature>
<comment type="subunit">
    <text evidence="9">The complex comprises the extracytoplasmic solute receptor protein and the two transmembrane proteins.</text>
</comment>
<evidence type="ECO:0000259" key="10">
    <source>
        <dbReference type="Pfam" id="PF04290"/>
    </source>
</evidence>
<proteinExistence type="inferred from homology"/>
<evidence type="ECO:0000256" key="5">
    <source>
        <dbReference type="ARBA" id="ARBA00022692"/>
    </source>
</evidence>
<name>A0ABT5TEF6_9RHOB</name>
<keyword evidence="4 9" id="KW-0997">Cell inner membrane</keyword>
<accession>A0ABT5TEF6</accession>
<keyword evidence="3" id="KW-1003">Cell membrane</keyword>
<dbReference type="EMBL" id="JAQZSM010000036">
    <property type="protein sequence ID" value="MDD7973497.1"/>
    <property type="molecule type" value="Genomic_DNA"/>
</dbReference>
<comment type="caution">
    <text evidence="11">The sequence shown here is derived from an EMBL/GenBank/DDBJ whole genome shotgun (WGS) entry which is preliminary data.</text>
</comment>
<evidence type="ECO:0000256" key="7">
    <source>
        <dbReference type="ARBA" id="ARBA00023136"/>
    </source>
</evidence>
<organism evidence="11 12">
    <name type="scientific">Roseinatronobacter alkalisoli</name>
    <dbReference type="NCBI Taxonomy" id="3028235"/>
    <lineage>
        <taxon>Bacteria</taxon>
        <taxon>Pseudomonadati</taxon>
        <taxon>Pseudomonadota</taxon>
        <taxon>Alphaproteobacteria</taxon>
        <taxon>Rhodobacterales</taxon>
        <taxon>Paracoccaceae</taxon>
        <taxon>Roseinatronobacter</taxon>
    </lineage>
</organism>
<sequence length="174" mass="18690">MRPLVVAARGLSHALDYSGRVIAVACMAVMFAALLLNVILRYVFGTGLPMAYEIHAVLLPWLVSGGLVIAAAHNRNIAITLLPDLLPLSARRWLFVAVQCIILAIAVSVLWTSQPILRASTFQTLSTLGLKQIWGYSSLVYAFAGMGVIAVCDLLRLLVRDPAILSGDTVASFS</sequence>
<dbReference type="Pfam" id="PF04290">
    <property type="entry name" value="DctQ"/>
    <property type="match status" value="1"/>
</dbReference>
<keyword evidence="5 9" id="KW-0812">Transmembrane</keyword>
<feature type="domain" description="Tripartite ATP-independent periplasmic transporters DctQ component" evidence="10">
    <location>
        <begin position="30"/>
        <end position="158"/>
    </location>
</feature>
<feature type="transmembrane region" description="Helical" evidence="9">
    <location>
        <begin position="21"/>
        <end position="44"/>
    </location>
</feature>
<evidence type="ECO:0000313" key="11">
    <source>
        <dbReference type="EMBL" id="MDD7973497.1"/>
    </source>
</evidence>
<gene>
    <name evidence="11" type="ORF">PUT78_20765</name>
</gene>
<evidence type="ECO:0000256" key="6">
    <source>
        <dbReference type="ARBA" id="ARBA00022989"/>
    </source>
</evidence>
<dbReference type="Proteomes" id="UP001431784">
    <property type="component" value="Unassembled WGS sequence"/>
</dbReference>
<evidence type="ECO:0000256" key="8">
    <source>
        <dbReference type="ARBA" id="ARBA00038436"/>
    </source>
</evidence>
<dbReference type="RefSeq" id="WP_274354165.1">
    <property type="nucleotide sequence ID" value="NZ_JAQZSM010000036.1"/>
</dbReference>
<keyword evidence="12" id="KW-1185">Reference proteome</keyword>
<evidence type="ECO:0000256" key="3">
    <source>
        <dbReference type="ARBA" id="ARBA00022475"/>
    </source>
</evidence>
<keyword evidence="7 9" id="KW-0472">Membrane</keyword>
<comment type="subcellular location">
    <subcellularLocation>
        <location evidence="1 9">Cell inner membrane</location>
        <topology evidence="1 9">Multi-pass membrane protein</topology>
    </subcellularLocation>
</comment>
<dbReference type="PANTHER" id="PTHR35011:SF2">
    <property type="entry name" value="2,3-DIKETO-L-GULONATE TRAP TRANSPORTER SMALL PERMEASE PROTEIN YIAM"/>
    <property type="match status" value="1"/>
</dbReference>
<evidence type="ECO:0000256" key="4">
    <source>
        <dbReference type="ARBA" id="ARBA00022519"/>
    </source>
</evidence>
<keyword evidence="2 9" id="KW-0813">Transport</keyword>
<evidence type="ECO:0000313" key="12">
    <source>
        <dbReference type="Proteomes" id="UP001431784"/>
    </source>
</evidence>
<comment type="function">
    <text evidence="9">Part of the tripartite ATP-independent periplasmic (TRAP) transport system.</text>
</comment>